<dbReference type="Pfam" id="PF13639">
    <property type="entry name" value="zf-RING_2"/>
    <property type="match status" value="1"/>
</dbReference>
<accession>A0A0E0LAG5</accession>
<feature type="compositionally biased region" description="Polar residues" evidence="5">
    <location>
        <begin position="593"/>
        <end position="631"/>
    </location>
</feature>
<dbReference type="InterPro" id="IPR019786">
    <property type="entry name" value="Zinc_finger_PHD-type_CS"/>
</dbReference>
<keyword evidence="3" id="KW-0862">Zinc</keyword>
<dbReference type="OMA" id="KHESRCP"/>
<evidence type="ECO:0000313" key="8">
    <source>
        <dbReference type="EnsemblPlants" id="OPUNC06G10470.1"/>
    </source>
</evidence>
<evidence type="ECO:0000256" key="4">
    <source>
        <dbReference type="PROSITE-ProRule" id="PRU00175"/>
    </source>
</evidence>
<evidence type="ECO:0000313" key="9">
    <source>
        <dbReference type="Proteomes" id="UP000026962"/>
    </source>
</evidence>
<feature type="region of interest" description="Disordered" evidence="5">
    <location>
        <begin position="593"/>
        <end position="665"/>
    </location>
</feature>
<feature type="compositionally biased region" description="Basic and acidic residues" evidence="5">
    <location>
        <begin position="633"/>
        <end position="658"/>
    </location>
</feature>
<evidence type="ECO:0008006" key="10">
    <source>
        <dbReference type="Google" id="ProtNLM"/>
    </source>
</evidence>
<feature type="domain" description="RING-type" evidence="7">
    <location>
        <begin position="29"/>
        <end position="70"/>
    </location>
</feature>
<sequence>MASPPAGRAGGGRDGDALLAAREEEGVSCGICLTDARRAVRGELDCCAHHFCFVCIMAWARVESRCPFCKARFRTIRRPPVPGRFPSQRVVAVPERNQACNPSGNGSSSVDADIYANTSCSICSLSNDDELLMLCELCDSAVHTYCAGLGTEIPEGDWFCTDCTTAKEEHSRCEIDDDNSSDHGEFKITIEVPIADPVAAPSISDIVDEGHSPNLVQRSSVQSNRPSISDPVPSIYDIVDDDYTTIPIGRVNARSTRLDSRAEHLPSQGISVGSQCPESPQERENGRVCSHAHSRFESERARTLRNSRNLGSRIRELRENWSALRAGSLGFATHIDNRRRGNGAGTCDIEERHQSSTTFTEVAASSSGHANKISPKNGSDVRKAWKMLEMAKSSCGKKKPDKPSSLNCSVPFSMGNNRSTSYSPIDAILGHNNNKLYDGITQKNNTEQLCSINMGNKPPTMNFGERHKLQEKFHASAHGNIPSRIMRQESLTGRVSSSSNNEEHNRSTNMENRPPTMNFGERQKLQVKLCASGHGRLPSTIMRQESLNGKVASSGNNEDAGQIFASSFGVSRPEKSKPVVSCPLTFSSISGQSMVTSSQQLRPGWSQSTEMVSPQEPSATATSIDIGTTGANDKVKGSGPDHHEHKRKLGSETHDNQGSKRSRSSCKIRKSDISFLAIRELKLLNIDKTYGSDIFKEVARAATHTVLASCGLEHSPSVALALPRPVCKHTGRIEPVQSPALTNFCRECLCNFVKEVISSLLSGRKME</sequence>
<reference evidence="8" key="1">
    <citation type="submission" date="2015-04" db="UniProtKB">
        <authorList>
            <consortium name="EnsemblPlants"/>
        </authorList>
    </citation>
    <scope>IDENTIFICATION</scope>
</reference>
<dbReference type="InterPro" id="IPR001965">
    <property type="entry name" value="Znf_PHD"/>
</dbReference>
<reference evidence="8" key="2">
    <citation type="submission" date="2018-05" db="EMBL/GenBank/DDBJ databases">
        <title>OpunRS2 (Oryza punctata Reference Sequence Version 2).</title>
        <authorList>
            <person name="Zhang J."/>
            <person name="Kudrna D."/>
            <person name="Lee S."/>
            <person name="Talag J."/>
            <person name="Welchert J."/>
            <person name="Wing R.A."/>
        </authorList>
    </citation>
    <scope>NUCLEOTIDE SEQUENCE [LARGE SCALE GENOMIC DNA]</scope>
</reference>
<dbReference type="Pfam" id="PF00628">
    <property type="entry name" value="PHD"/>
    <property type="match status" value="1"/>
</dbReference>
<dbReference type="HOGENOM" id="CLU_021071_0_0_1"/>
<dbReference type="Gramene" id="OPUNC06G10470.1">
    <property type="protein sequence ID" value="OPUNC06G10470.1"/>
    <property type="gene ID" value="OPUNC06G10470"/>
</dbReference>
<feature type="region of interest" description="Disordered" evidence="5">
    <location>
        <begin position="257"/>
        <end position="292"/>
    </location>
</feature>
<dbReference type="Gene3D" id="3.30.40.10">
    <property type="entry name" value="Zinc/RING finger domain, C3HC4 (zinc finger)"/>
    <property type="match status" value="2"/>
</dbReference>
<dbReference type="PANTHER" id="PTHR47177:SF4">
    <property type="entry name" value="OS06G0283200 PROTEIN"/>
    <property type="match status" value="1"/>
</dbReference>
<name>A0A0E0LAG5_ORYPU</name>
<feature type="domain" description="PHD-type" evidence="6">
    <location>
        <begin position="117"/>
        <end position="166"/>
    </location>
</feature>
<dbReference type="GO" id="GO:0008270">
    <property type="term" value="F:zinc ion binding"/>
    <property type="evidence" value="ECO:0007669"/>
    <property type="project" value="UniProtKB-KW"/>
</dbReference>
<feature type="compositionally biased region" description="Polar residues" evidence="5">
    <location>
        <begin position="268"/>
        <end position="278"/>
    </location>
</feature>
<dbReference type="AlphaFoldDB" id="A0A0E0LAG5"/>
<keyword evidence="1" id="KW-0479">Metal-binding</keyword>
<evidence type="ECO:0000256" key="3">
    <source>
        <dbReference type="ARBA" id="ARBA00022833"/>
    </source>
</evidence>
<dbReference type="STRING" id="4537.A0A0E0LAG5"/>
<protein>
    <recommendedName>
        <fullName evidence="10">PHD-type domain-containing protein</fullName>
    </recommendedName>
</protein>
<dbReference type="SUPFAM" id="SSF57850">
    <property type="entry name" value="RING/U-box"/>
    <property type="match status" value="1"/>
</dbReference>
<dbReference type="InterPro" id="IPR001841">
    <property type="entry name" value="Znf_RING"/>
</dbReference>
<proteinExistence type="predicted"/>
<dbReference type="SMART" id="SM00184">
    <property type="entry name" value="RING"/>
    <property type="match status" value="2"/>
</dbReference>
<dbReference type="InterPro" id="IPR017907">
    <property type="entry name" value="Znf_RING_CS"/>
</dbReference>
<evidence type="ECO:0000259" key="7">
    <source>
        <dbReference type="PROSITE" id="PS50089"/>
    </source>
</evidence>
<dbReference type="SMART" id="SM00249">
    <property type="entry name" value="PHD"/>
    <property type="match status" value="1"/>
</dbReference>
<dbReference type="InterPro" id="IPR011011">
    <property type="entry name" value="Znf_FYVE_PHD"/>
</dbReference>
<evidence type="ECO:0000256" key="1">
    <source>
        <dbReference type="ARBA" id="ARBA00022723"/>
    </source>
</evidence>
<dbReference type="eggNOG" id="KOG4430">
    <property type="taxonomic scope" value="Eukaryota"/>
</dbReference>
<dbReference type="PROSITE" id="PS50089">
    <property type="entry name" value="ZF_RING_2"/>
    <property type="match status" value="1"/>
</dbReference>
<keyword evidence="9" id="KW-1185">Reference proteome</keyword>
<dbReference type="PROSITE" id="PS50016">
    <property type="entry name" value="ZF_PHD_2"/>
    <property type="match status" value="1"/>
</dbReference>
<evidence type="ECO:0000256" key="5">
    <source>
        <dbReference type="SAM" id="MobiDB-lite"/>
    </source>
</evidence>
<dbReference type="PROSITE" id="PS00518">
    <property type="entry name" value="ZF_RING_1"/>
    <property type="match status" value="1"/>
</dbReference>
<evidence type="ECO:0000256" key="2">
    <source>
        <dbReference type="ARBA" id="ARBA00022771"/>
    </source>
</evidence>
<dbReference type="InterPro" id="IPR019787">
    <property type="entry name" value="Znf_PHD-finger"/>
</dbReference>
<feature type="region of interest" description="Disordered" evidence="5">
    <location>
        <begin position="490"/>
        <end position="518"/>
    </location>
</feature>
<dbReference type="PANTHER" id="PTHR47177">
    <property type="entry name" value="F18C1.6 PROTEIN"/>
    <property type="match status" value="1"/>
</dbReference>
<dbReference type="Proteomes" id="UP000026962">
    <property type="component" value="Chromosome 6"/>
</dbReference>
<dbReference type="EnsemblPlants" id="OPUNC06G10470.1">
    <property type="protein sequence ID" value="OPUNC06G10470.1"/>
    <property type="gene ID" value="OPUNC06G10470"/>
</dbReference>
<keyword evidence="2 4" id="KW-0863">Zinc-finger</keyword>
<dbReference type="InterPro" id="IPR013083">
    <property type="entry name" value="Znf_RING/FYVE/PHD"/>
</dbReference>
<organism evidence="8">
    <name type="scientific">Oryza punctata</name>
    <name type="common">Red rice</name>
    <dbReference type="NCBI Taxonomy" id="4537"/>
    <lineage>
        <taxon>Eukaryota</taxon>
        <taxon>Viridiplantae</taxon>
        <taxon>Streptophyta</taxon>
        <taxon>Embryophyta</taxon>
        <taxon>Tracheophyta</taxon>
        <taxon>Spermatophyta</taxon>
        <taxon>Magnoliopsida</taxon>
        <taxon>Liliopsida</taxon>
        <taxon>Poales</taxon>
        <taxon>Poaceae</taxon>
        <taxon>BOP clade</taxon>
        <taxon>Oryzoideae</taxon>
        <taxon>Oryzeae</taxon>
        <taxon>Oryzinae</taxon>
        <taxon>Oryza</taxon>
    </lineage>
</organism>
<dbReference type="SUPFAM" id="SSF57903">
    <property type="entry name" value="FYVE/PHD zinc finger"/>
    <property type="match status" value="1"/>
</dbReference>
<evidence type="ECO:0000259" key="6">
    <source>
        <dbReference type="PROSITE" id="PS50016"/>
    </source>
</evidence>
<dbReference type="PROSITE" id="PS01359">
    <property type="entry name" value="ZF_PHD_1"/>
    <property type="match status" value="1"/>
</dbReference>